<evidence type="ECO:0000256" key="6">
    <source>
        <dbReference type="SAM" id="Phobius"/>
    </source>
</evidence>
<evidence type="ECO:0000313" key="7">
    <source>
        <dbReference type="EMBL" id="UUP12289.1"/>
    </source>
</evidence>
<gene>
    <name evidence="7" type="ORF">NQV15_10515</name>
</gene>
<feature type="transmembrane region" description="Helical" evidence="6">
    <location>
        <begin position="70"/>
        <end position="88"/>
    </location>
</feature>
<feature type="transmembrane region" description="Helical" evidence="6">
    <location>
        <begin position="251"/>
        <end position="269"/>
    </location>
</feature>
<evidence type="ECO:0000313" key="8">
    <source>
        <dbReference type="Proteomes" id="UP001316184"/>
    </source>
</evidence>
<comment type="similarity">
    <text evidence="2">Belongs to the oxidase-dependent Fe transporter (OFeT) (TC 9.A.10.1) family.</text>
</comment>
<dbReference type="RefSeq" id="WP_232399775.1">
    <property type="nucleotide sequence ID" value="NZ_CP102173.1"/>
</dbReference>
<feature type="transmembrane region" description="Helical" evidence="6">
    <location>
        <begin position="38"/>
        <end position="58"/>
    </location>
</feature>
<feature type="transmembrane region" description="Helical" evidence="6">
    <location>
        <begin position="108"/>
        <end position="125"/>
    </location>
</feature>
<feature type="transmembrane region" description="Helical" evidence="6">
    <location>
        <begin position="145"/>
        <end position="165"/>
    </location>
</feature>
<dbReference type="Pfam" id="PF03239">
    <property type="entry name" value="FTR1"/>
    <property type="match status" value="1"/>
</dbReference>
<dbReference type="PANTHER" id="PTHR31632">
    <property type="entry name" value="IRON TRANSPORTER FTH1"/>
    <property type="match status" value="1"/>
</dbReference>
<dbReference type="InterPro" id="IPR004923">
    <property type="entry name" value="FTR1/Fip1/EfeU"/>
</dbReference>
<dbReference type="EMBL" id="CP102173">
    <property type="protein sequence ID" value="UUP12289.1"/>
    <property type="molecule type" value="Genomic_DNA"/>
</dbReference>
<sequence>MLANFLIGLREGLEASLVVSILIAYLVKTGRRHDIRHIWAGVATAVVLVVAIFTAINIAMGSLPFRTQELVGGSLSVLAAGLVTWMIFWMRRTARGLKKGLESELEDAVTLGPLAVAVVAFLTVGREGLETAAIMYGTVAYTDRATPFIGSAGGLLVAVVLGYLIYRGAITVNLGKFFTVTGYLLIIVAAGVLAYGVYDLQEAGFLPRLTGTVGGIGHLGNAVFDISSTIPPDSWYGTLLKGTVNFQPNPSWLQSIAWAGYLIPVLWLYSRKPRPAGSQPQPTAVGAATD</sequence>
<dbReference type="Proteomes" id="UP001316184">
    <property type="component" value="Chromosome"/>
</dbReference>
<dbReference type="NCBIfam" id="NF041756">
    <property type="entry name" value="EfeU"/>
    <property type="match status" value="1"/>
</dbReference>
<evidence type="ECO:0000256" key="5">
    <source>
        <dbReference type="ARBA" id="ARBA00023136"/>
    </source>
</evidence>
<reference evidence="7 8" key="1">
    <citation type="submission" date="2022-08" db="EMBL/GenBank/DDBJ databases">
        <title>novel species in genus Aeromicrobium.</title>
        <authorList>
            <person name="Ye L."/>
        </authorList>
    </citation>
    <scope>NUCLEOTIDE SEQUENCE [LARGE SCALE GENOMIC DNA]</scope>
    <source>
        <strain evidence="8">zg-Y1379</strain>
    </source>
</reference>
<proteinExistence type="inferred from homology"/>
<organism evidence="7 8">
    <name type="scientific">Aeromicrobium wangtongii</name>
    <dbReference type="NCBI Taxonomy" id="2969247"/>
    <lineage>
        <taxon>Bacteria</taxon>
        <taxon>Bacillati</taxon>
        <taxon>Actinomycetota</taxon>
        <taxon>Actinomycetes</taxon>
        <taxon>Propionibacteriales</taxon>
        <taxon>Nocardioidaceae</taxon>
        <taxon>Aeromicrobium</taxon>
    </lineage>
</organism>
<keyword evidence="4 6" id="KW-1133">Transmembrane helix</keyword>
<evidence type="ECO:0000256" key="1">
    <source>
        <dbReference type="ARBA" id="ARBA00004141"/>
    </source>
</evidence>
<accession>A0ABY5M267</accession>
<dbReference type="PANTHER" id="PTHR31632:SF2">
    <property type="entry name" value="PLASMA MEMBRANE IRON PERMEASE"/>
    <property type="match status" value="1"/>
</dbReference>
<feature type="transmembrane region" description="Helical" evidence="6">
    <location>
        <begin position="177"/>
        <end position="198"/>
    </location>
</feature>
<name>A0ABY5M267_9ACTN</name>
<keyword evidence="3 6" id="KW-0812">Transmembrane</keyword>
<comment type="subcellular location">
    <subcellularLocation>
        <location evidence="1">Membrane</location>
        <topology evidence="1">Multi-pass membrane protein</topology>
    </subcellularLocation>
</comment>
<keyword evidence="8" id="KW-1185">Reference proteome</keyword>
<evidence type="ECO:0000256" key="4">
    <source>
        <dbReference type="ARBA" id="ARBA00022989"/>
    </source>
</evidence>
<evidence type="ECO:0000256" key="3">
    <source>
        <dbReference type="ARBA" id="ARBA00022692"/>
    </source>
</evidence>
<keyword evidence="5 6" id="KW-0472">Membrane</keyword>
<evidence type="ECO:0000256" key="2">
    <source>
        <dbReference type="ARBA" id="ARBA00008333"/>
    </source>
</evidence>
<protein>
    <submittedName>
        <fullName evidence="7">FTR1 family protein</fullName>
    </submittedName>
</protein>